<dbReference type="EMBL" id="PXYW01000159">
    <property type="protein sequence ID" value="PSR25053.1"/>
    <property type="molecule type" value="Genomic_DNA"/>
</dbReference>
<evidence type="ECO:0000256" key="7">
    <source>
        <dbReference type="ARBA" id="ARBA00022533"/>
    </source>
</evidence>
<keyword evidence="7" id="KW-0021">Allosteric enzyme</keyword>
<keyword evidence="10" id="KW-0547">Nucleotide-binding</keyword>
<evidence type="ECO:0000256" key="15">
    <source>
        <dbReference type="ARBA" id="ARBA00038478"/>
    </source>
</evidence>
<dbReference type="EC" id="2.7.1.11" evidence="5"/>
<evidence type="ECO:0000256" key="13">
    <source>
        <dbReference type="ARBA" id="ARBA00022842"/>
    </source>
</evidence>
<dbReference type="UniPathway" id="UPA00109">
    <property type="reaction ID" value="UER00182"/>
</dbReference>
<comment type="cofactor">
    <cofactor evidence="1">
        <name>Mg(2+)</name>
        <dbReference type="ChEBI" id="CHEBI:18420"/>
    </cofactor>
</comment>
<evidence type="ECO:0000256" key="4">
    <source>
        <dbReference type="ARBA" id="ARBA00004679"/>
    </source>
</evidence>
<reference evidence="18 19" key="1">
    <citation type="journal article" date="2014" name="BMC Genomics">
        <title>Comparison of environmental and isolate Sulfobacillus genomes reveals diverse carbon, sulfur, nitrogen, and hydrogen metabolisms.</title>
        <authorList>
            <person name="Justice N.B."/>
            <person name="Norman A."/>
            <person name="Brown C.T."/>
            <person name="Singh A."/>
            <person name="Thomas B.C."/>
            <person name="Banfield J.F."/>
        </authorList>
    </citation>
    <scope>NUCLEOTIDE SEQUENCE [LARGE SCALE GENOMIC DNA]</scope>
    <source>
        <strain evidence="18">AMDSBA4</strain>
    </source>
</reference>
<dbReference type="Pfam" id="PF00365">
    <property type="entry name" value="PFK"/>
    <property type="match status" value="1"/>
</dbReference>
<dbReference type="GO" id="GO:0042802">
    <property type="term" value="F:identical protein binding"/>
    <property type="evidence" value="ECO:0007669"/>
    <property type="project" value="TreeGrafter"/>
</dbReference>
<dbReference type="PRINTS" id="PR00476">
    <property type="entry name" value="PHFRCTKINASE"/>
</dbReference>
<evidence type="ECO:0000256" key="16">
    <source>
        <dbReference type="ARBA" id="ARBA00048070"/>
    </source>
</evidence>
<comment type="pathway">
    <text evidence="4">Carbohydrate degradation; glycolysis; D-glyceraldehyde 3-phosphate and glycerone phosphate from D-glucose: step 3/4.</text>
</comment>
<evidence type="ECO:0000256" key="14">
    <source>
        <dbReference type="ARBA" id="ARBA00023152"/>
    </source>
</evidence>
<dbReference type="GO" id="GO:0005524">
    <property type="term" value="F:ATP binding"/>
    <property type="evidence" value="ECO:0007669"/>
    <property type="project" value="UniProtKB-KW"/>
</dbReference>
<dbReference type="SUPFAM" id="SSF53784">
    <property type="entry name" value="Phosphofructokinase"/>
    <property type="match status" value="1"/>
</dbReference>
<dbReference type="PANTHER" id="PTHR13697:SF4">
    <property type="entry name" value="ATP-DEPENDENT 6-PHOSPHOFRUCTOKINASE"/>
    <property type="match status" value="1"/>
</dbReference>
<dbReference type="GO" id="GO:0006002">
    <property type="term" value="P:fructose 6-phosphate metabolic process"/>
    <property type="evidence" value="ECO:0007669"/>
    <property type="project" value="InterPro"/>
</dbReference>
<dbReference type="PROSITE" id="PS00433">
    <property type="entry name" value="PHOSPHOFRUCTOKINASE"/>
    <property type="match status" value="1"/>
</dbReference>
<dbReference type="Gene3D" id="3.40.50.450">
    <property type="match status" value="1"/>
</dbReference>
<evidence type="ECO:0000256" key="12">
    <source>
        <dbReference type="ARBA" id="ARBA00022840"/>
    </source>
</evidence>
<dbReference type="GO" id="GO:0061621">
    <property type="term" value="P:canonical glycolysis"/>
    <property type="evidence" value="ECO:0007669"/>
    <property type="project" value="TreeGrafter"/>
</dbReference>
<dbReference type="NCBIfam" id="NF002872">
    <property type="entry name" value="PRK03202.1"/>
    <property type="match status" value="1"/>
</dbReference>
<comment type="function">
    <text evidence="2">Catalyzes the phosphorylation of D-fructose 6-phosphate to fructose 1,6-bisphosphate by ATP, the first committing step of glycolysis.</text>
</comment>
<keyword evidence="14" id="KW-0324">Glycolysis</keyword>
<accession>A0A2T2WS84</accession>
<comment type="subcellular location">
    <subcellularLocation>
        <location evidence="3">Cytoplasm</location>
    </subcellularLocation>
</comment>
<dbReference type="Proteomes" id="UP000242972">
    <property type="component" value="Unassembled WGS sequence"/>
</dbReference>
<evidence type="ECO:0000256" key="6">
    <source>
        <dbReference type="ARBA" id="ARBA00022490"/>
    </source>
</evidence>
<dbReference type="GO" id="GO:0016208">
    <property type="term" value="F:AMP binding"/>
    <property type="evidence" value="ECO:0007669"/>
    <property type="project" value="TreeGrafter"/>
</dbReference>
<dbReference type="GO" id="GO:0070095">
    <property type="term" value="F:fructose-6-phosphate binding"/>
    <property type="evidence" value="ECO:0007669"/>
    <property type="project" value="TreeGrafter"/>
</dbReference>
<keyword evidence="12" id="KW-0067">ATP-binding</keyword>
<dbReference type="GO" id="GO:0046872">
    <property type="term" value="F:metal ion binding"/>
    <property type="evidence" value="ECO:0007669"/>
    <property type="project" value="UniProtKB-KW"/>
</dbReference>
<evidence type="ECO:0000256" key="9">
    <source>
        <dbReference type="ARBA" id="ARBA00022723"/>
    </source>
</evidence>
<evidence type="ECO:0000256" key="10">
    <source>
        <dbReference type="ARBA" id="ARBA00022741"/>
    </source>
</evidence>
<organism evidence="18 19">
    <name type="scientific">Sulfobacillus benefaciens</name>
    <dbReference type="NCBI Taxonomy" id="453960"/>
    <lineage>
        <taxon>Bacteria</taxon>
        <taxon>Bacillati</taxon>
        <taxon>Bacillota</taxon>
        <taxon>Clostridia</taxon>
        <taxon>Eubacteriales</taxon>
        <taxon>Clostridiales Family XVII. Incertae Sedis</taxon>
        <taxon>Sulfobacillus</taxon>
    </lineage>
</organism>
<dbReference type="GO" id="GO:0048029">
    <property type="term" value="F:monosaccharide binding"/>
    <property type="evidence" value="ECO:0007669"/>
    <property type="project" value="TreeGrafter"/>
</dbReference>
<dbReference type="FunFam" id="3.40.50.460:FF:000002">
    <property type="entry name" value="ATP-dependent 6-phosphofructokinase"/>
    <property type="match status" value="1"/>
</dbReference>
<evidence type="ECO:0000313" key="19">
    <source>
        <dbReference type="Proteomes" id="UP000242972"/>
    </source>
</evidence>
<evidence type="ECO:0000256" key="3">
    <source>
        <dbReference type="ARBA" id="ARBA00004496"/>
    </source>
</evidence>
<dbReference type="InterPro" id="IPR035966">
    <property type="entry name" value="PKF_sf"/>
</dbReference>
<feature type="domain" description="Phosphofructokinase" evidence="17">
    <location>
        <begin position="3"/>
        <end position="272"/>
    </location>
</feature>
<name>A0A2T2WS84_9FIRM</name>
<evidence type="ECO:0000256" key="2">
    <source>
        <dbReference type="ARBA" id="ARBA00002659"/>
    </source>
</evidence>
<dbReference type="Gene3D" id="3.40.50.460">
    <property type="entry name" value="Phosphofructokinase domain"/>
    <property type="match status" value="1"/>
</dbReference>
<evidence type="ECO:0000259" key="17">
    <source>
        <dbReference type="Pfam" id="PF00365"/>
    </source>
</evidence>
<dbReference type="InterPro" id="IPR015912">
    <property type="entry name" value="Phosphofructokinase_CS"/>
</dbReference>
<dbReference type="GO" id="GO:0005945">
    <property type="term" value="C:6-phosphofructokinase complex"/>
    <property type="evidence" value="ECO:0007669"/>
    <property type="project" value="TreeGrafter"/>
</dbReference>
<dbReference type="PIRSF" id="PIRSF000532">
    <property type="entry name" value="ATP_PFK_prok"/>
    <property type="match status" value="1"/>
</dbReference>
<evidence type="ECO:0000256" key="11">
    <source>
        <dbReference type="ARBA" id="ARBA00022777"/>
    </source>
</evidence>
<dbReference type="InterPro" id="IPR022953">
    <property type="entry name" value="ATP_PFK"/>
</dbReference>
<evidence type="ECO:0000313" key="18">
    <source>
        <dbReference type="EMBL" id="PSR25053.1"/>
    </source>
</evidence>
<dbReference type="AlphaFoldDB" id="A0A2T2WS84"/>
<keyword evidence="13" id="KW-0460">Magnesium</keyword>
<comment type="similarity">
    <text evidence="15">Belongs to the phosphofructokinase type A (PFKA) family.</text>
</comment>
<evidence type="ECO:0000256" key="1">
    <source>
        <dbReference type="ARBA" id="ARBA00001946"/>
    </source>
</evidence>
<dbReference type="InterPro" id="IPR012003">
    <property type="entry name" value="ATP_PFK_prok-type"/>
</dbReference>
<comment type="catalytic activity">
    <reaction evidence="16">
        <text>beta-D-fructose 6-phosphate + ATP = beta-D-fructose 1,6-bisphosphate + ADP + H(+)</text>
        <dbReference type="Rhea" id="RHEA:16109"/>
        <dbReference type="ChEBI" id="CHEBI:15378"/>
        <dbReference type="ChEBI" id="CHEBI:30616"/>
        <dbReference type="ChEBI" id="CHEBI:32966"/>
        <dbReference type="ChEBI" id="CHEBI:57634"/>
        <dbReference type="ChEBI" id="CHEBI:456216"/>
        <dbReference type="EC" id="2.7.1.11"/>
    </reaction>
</comment>
<keyword evidence="6" id="KW-0963">Cytoplasm</keyword>
<keyword evidence="11 18" id="KW-0418">Kinase</keyword>
<proteinExistence type="inferred from homology"/>
<sequence length="318" mass="33601">MELAILTSGGDAPGMNAVIRSFVRQGLLGQHRVWGILRGLEGLVRGTRQELKTESVADIIMTGGTLLHTCRFGDFHSPATQQMAIQQMRDWGLEGLAVIGGNGSLRAAHVISAAGFPVVGIPASIDNDIYGTDDCIGFDTAVNNITASIDKIRDTASSHERIFVVEVMGNRSGALAIGAGLAAGAEAIVIPERPVNPEVIAERLQTTHARGKKHSFIVVAEGADRAERLANELNGMTGFEVKWVVLGHTQRGGPPSAKDRLLGSIFGSAAVSSLEQGAHGVMIGVQNGKTCWVPLASVAESEKPAQFEWLDLAEQLAL</sequence>
<keyword evidence="9" id="KW-0479">Metal-binding</keyword>
<evidence type="ECO:0000256" key="5">
    <source>
        <dbReference type="ARBA" id="ARBA00012055"/>
    </source>
</evidence>
<dbReference type="InterPro" id="IPR000023">
    <property type="entry name" value="Phosphofructokinase_dom"/>
</dbReference>
<protein>
    <recommendedName>
        <fullName evidence="5">6-phosphofructokinase</fullName>
        <ecNumber evidence="5">2.7.1.11</ecNumber>
    </recommendedName>
</protein>
<dbReference type="PANTHER" id="PTHR13697">
    <property type="entry name" value="PHOSPHOFRUCTOKINASE"/>
    <property type="match status" value="1"/>
</dbReference>
<gene>
    <name evidence="18" type="ORF">C7B46_20805</name>
</gene>
<keyword evidence="8 18" id="KW-0808">Transferase</keyword>
<comment type="caution">
    <text evidence="18">The sequence shown here is derived from an EMBL/GenBank/DDBJ whole genome shotgun (WGS) entry which is preliminary data.</text>
</comment>
<dbReference type="GO" id="GO:0030388">
    <property type="term" value="P:fructose 1,6-bisphosphate metabolic process"/>
    <property type="evidence" value="ECO:0007669"/>
    <property type="project" value="TreeGrafter"/>
</dbReference>
<dbReference type="GO" id="GO:0003872">
    <property type="term" value="F:6-phosphofructokinase activity"/>
    <property type="evidence" value="ECO:0007669"/>
    <property type="project" value="UniProtKB-EC"/>
</dbReference>
<evidence type="ECO:0000256" key="8">
    <source>
        <dbReference type="ARBA" id="ARBA00022679"/>
    </source>
</evidence>